<feature type="transmembrane region" description="Helical" evidence="8">
    <location>
        <begin position="374"/>
        <end position="395"/>
    </location>
</feature>
<sequence length="511" mass="54809">MIAVMVLLIAPLFAGGLSLVVHRSTWLHGINLASMGALVTAEVVITQTVLRNGPVTALGQLVYLDALSTFILFIIGVVGLACSFYMRSYMDEQVVRGVIAPGRLNLFFFLFHMFLLAMVVATIANSVGVQWVAIEATTLATTFLIAFWRRRESLEAGWKYLILCSVGISLALFGVVLLYYSSLHVLSDASQGLNVTELLPVADRLNPQVLKLAFIFILVGYGTKVGLVPMHSWLPDAYTEAPAPVVAMLAGVLEVVAAYAILRVRVIVDHAVPFAFAGGLLALLGFASFVTAAFFILIQHNYKRLFAYSSIEHMGIAMIGFGVGGALGTFGGLFHLLNHALAKSMAFFAAGNIHRRFHTVEIAEVQGLAMAQPWTAMALMISGLALSALPPFAAFGSEVQILTALASQGVPGTEFAGTEGMVTVTLSDQFVRIALASVFLVSAVLSFGGLLYRITGMVWGTPPEGIVRGEIWTLGHLPIILLTGALIGFSVFLPQPIQQLLEQATRILVVQ</sequence>
<evidence type="ECO:0000256" key="7">
    <source>
        <dbReference type="RuleBase" id="RU000320"/>
    </source>
</evidence>
<dbReference type="GO" id="GO:0005886">
    <property type="term" value="C:plasma membrane"/>
    <property type="evidence" value="ECO:0007669"/>
    <property type="project" value="UniProtKB-SubCell"/>
</dbReference>
<feature type="transmembrane region" description="Helical" evidence="8">
    <location>
        <begin position="471"/>
        <end position="493"/>
    </location>
</feature>
<dbReference type="GO" id="GO:0008137">
    <property type="term" value="F:NADH dehydrogenase (ubiquinone) activity"/>
    <property type="evidence" value="ECO:0007669"/>
    <property type="project" value="InterPro"/>
</dbReference>
<dbReference type="GO" id="GO:0016491">
    <property type="term" value="F:oxidoreductase activity"/>
    <property type="evidence" value="ECO:0007669"/>
    <property type="project" value="UniProtKB-KW"/>
</dbReference>
<keyword evidence="6 8" id="KW-0472">Membrane</keyword>
<dbReference type="PANTHER" id="PTHR42682">
    <property type="entry name" value="HYDROGENASE-4 COMPONENT F"/>
    <property type="match status" value="1"/>
</dbReference>
<feature type="transmembrane region" description="Helical" evidence="8">
    <location>
        <begin position="430"/>
        <end position="451"/>
    </location>
</feature>
<feature type="transmembrane region" description="Helical" evidence="8">
    <location>
        <begin position="241"/>
        <end position="262"/>
    </location>
</feature>
<evidence type="ECO:0000313" key="10">
    <source>
        <dbReference type="EMBL" id="CUS36158.1"/>
    </source>
</evidence>
<gene>
    <name evidence="10" type="ORF">COMA1_20667</name>
</gene>
<feature type="transmembrane region" description="Helical" evidence="8">
    <location>
        <begin position="209"/>
        <end position="229"/>
    </location>
</feature>
<evidence type="ECO:0000256" key="3">
    <source>
        <dbReference type="ARBA" id="ARBA00022692"/>
    </source>
</evidence>
<proteinExistence type="predicted"/>
<dbReference type="InterPro" id="IPR052175">
    <property type="entry name" value="ComplexI-like_HydComp"/>
</dbReference>
<keyword evidence="2" id="KW-1003">Cell membrane</keyword>
<evidence type="ECO:0000256" key="2">
    <source>
        <dbReference type="ARBA" id="ARBA00022475"/>
    </source>
</evidence>
<dbReference type="Pfam" id="PF00361">
    <property type="entry name" value="Proton_antipo_M"/>
    <property type="match status" value="1"/>
</dbReference>
<feature type="transmembrane region" description="Helical" evidence="8">
    <location>
        <begin position="274"/>
        <end position="298"/>
    </location>
</feature>
<evidence type="ECO:0000256" key="5">
    <source>
        <dbReference type="ARBA" id="ARBA00023002"/>
    </source>
</evidence>
<dbReference type="OrthoDB" id="9807568at2"/>
<feature type="transmembrane region" description="Helical" evidence="8">
    <location>
        <begin position="130"/>
        <end position="148"/>
    </location>
</feature>
<evidence type="ECO:0000256" key="4">
    <source>
        <dbReference type="ARBA" id="ARBA00022989"/>
    </source>
</evidence>
<keyword evidence="4 8" id="KW-1133">Transmembrane helix</keyword>
<dbReference type="Proteomes" id="UP000199032">
    <property type="component" value="Unassembled WGS sequence"/>
</dbReference>
<dbReference type="InterPro" id="IPR003918">
    <property type="entry name" value="NADH_UbQ_OxRdtase"/>
</dbReference>
<dbReference type="EMBL" id="CZQA01000008">
    <property type="protein sequence ID" value="CUS36158.1"/>
    <property type="molecule type" value="Genomic_DNA"/>
</dbReference>
<dbReference type="AlphaFoldDB" id="A0A0S4LGW8"/>
<feature type="transmembrane region" description="Helical" evidence="8">
    <location>
        <begin position="61"/>
        <end position="85"/>
    </location>
</feature>
<keyword evidence="11" id="KW-1185">Reference proteome</keyword>
<dbReference type="GO" id="GO:0042773">
    <property type="term" value="P:ATP synthesis coupled electron transport"/>
    <property type="evidence" value="ECO:0007669"/>
    <property type="project" value="InterPro"/>
</dbReference>
<dbReference type="InterPro" id="IPR001750">
    <property type="entry name" value="ND/Mrp_TM"/>
</dbReference>
<dbReference type="STRING" id="1742972.COMA1_20667"/>
<evidence type="ECO:0000256" key="1">
    <source>
        <dbReference type="ARBA" id="ARBA00004651"/>
    </source>
</evidence>
<organism evidence="10 11">
    <name type="scientific">Candidatus Nitrospira nitrosa</name>
    <dbReference type="NCBI Taxonomy" id="1742972"/>
    <lineage>
        <taxon>Bacteria</taxon>
        <taxon>Pseudomonadati</taxon>
        <taxon>Nitrospirota</taxon>
        <taxon>Nitrospiria</taxon>
        <taxon>Nitrospirales</taxon>
        <taxon>Nitrospiraceae</taxon>
        <taxon>Nitrospira</taxon>
    </lineage>
</organism>
<protein>
    <submittedName>
        <fullName evidence="10">Putative Hydrogenase, membrane subunit HyfF</fullName>
    </submittedName>
</protein>
<reference evidence="10 11" key="1">
    <citation type="submission" date="2015-10" db="EMBL/GenBank/DDBJ databases">
        <authorList>
            <person name="Gilbert D.G."/>
        </authorList>
    </citation>
    <scope>NUCLEOTIDE SEQUENCE [LARGE SCALE GENOMIC DNA]</scope>
    <source>
        <strain evidence="10">COMA1</strain>
    </source>
</reference>
<comment type="subcellular location">
    <subcellularLocation>
        <location evidence="1">Cell membrane</location>
        <topology evidence="1">Multi-pass membrane protein</topology>
    </subcellularLocation>
    <subcellularLocation>
        <location evidence="7">Membrane</location>
        <topology evidence="7">Multi-pass membrane protein</topology>
    </subcellularLocation>
</comment>
<accession>A0A0S4LGW8</accession>
<evidence type="ECO:0000256" key="8">
    <source>
        <dbReference type="SAM" id="Phobius"/>
    </source>
</evidence>
<evidence type="ECO:0000259" key="9">
    <source>
        <dbReference type="Pfam" id="PF00361"/>
    </source>
</evidence>
<feature type="transmembrane region" description="Helical" evidence="8">
    <location>
        <begin position="106"/>
        <end position="124"/>
    </location>
</feature>
<dbReference type="RefSeq" id="WP_090748714.1">
    <property type="nucleotide sequence ID" value="NZ_CZQA01000008.1"/>
</dbReference>
<evidence type="ECO:0000256" key="6">
    <source>
        <dbReference type="ARBA" id="ARBA00023136"/>
    </source>
</evidence>
<feature type="transmembrane region" description="Helical" evidence="8">
    <location>
        <begin position="318"/>
        <end position="337"/>
    </location>
</feature>
<feature type="transmembrane region" description="Helical" evidence="8">
    <location>
        <begin position="160"/>
        <end position="180"/>
    </location>
</feature>
<keyword evidence="3 7" id="KW-0812">Transmembrane</keyword>
<dbReference type="PRINTS" id="PR01437">
    <property type="entry name" value="NUOXDRDTASE4"/>
</dbReference>
<evidence type="ECO:0000313" key="11">
    <source>
        <dbReference type="Proteomes" id="UP000199032"/>
    </source>
</evidence>
<keyword evidence="5" id="KW-0560">Oxidoreductase</keyword>
<dbReference type="PANTHER" id="PTHR42682:SF5">
    <property type="entry name" value="HYDROGENASE-4 COMPONENT F"/>
    <property type="match status" value="1"/>
</dbReference>
<feature type="domain" description="NADH:quinone oxidoreductase/Mrp antiporter transmembrane" evidence="9">
    <location>
        <begin position="125"/>
        <end position="410"/>
    </location>
</feature>
<name>A0A0S4LGW8_9BACT</name>